<dbReference type="RefSeq" id="WP_208624808.1">
    <property type="nucleotide sequence ID" value="NZ_FNTD01000004.1"/>
</dbReference>
<name>A0A1H4M8V5_9ACTN</name>
<keyword evidence="1" id="KW-1133">Transmembrane helix</keyword>
<dbReference type="EMBL" id="FNTD01000004">
    <property type="protein sequence ID" value="SEB79466.1"/>
    <property type="molecule type" value="Genomic_DNA"/>
</dbReference>
<evidence type="ECO:0008006" key="4">
    <source>
        <dbReference type="Google" id="ProtNLM"/>
    </source>
</evidence>
<evidence type="ECO:0000256" key="1">
    <source>
        <dbReference type="SAM" id="Phobius"/>
    </source>
</evidence>
<dbReference type="GeneID" id="95509689"/>
<dbReference type="Proteomes" id="UP000182375">
    <property type="component" value="Unassembled WGS sequence"/>
</dbReference>
<reference evidence="2 3" key="1">
    <citation type="submission" date="2016-10" db="EMBL/GenBank/DDBJ databases">
        <authorList>
            <person name="de Groot N.N."/>
        </authorList>
    </citation>
    <scope>NUCLEOTIDE SEQUENCE [LARGE SCALE GENOMIC DNA]</scope>
    <source>
        <strain evidence="2 3">DSM 40306</strain>
    </source>
</reference>
<dbReference type="STRING" id="67331.SAMN04490357_0408"/>
<organism evidence="2 3">
    <name type="scientific">Streptomyces misionensis</name>
    <dbReference type="NCBI Taxonomy" id="67331"/>
    <lineage>
        <taxon>Bacteria</taxon>
        <taxon>Bacillati</taxon>
        <taxon>Actinomycetota</taxon>
        <taxon>Actinomycetes</taxon>
        <taxon>Kitasatosporales</taxon>
        <taxon>Streptomycetaceae</taxon>
        <taxon>Streptomyces</taxon>
    </lineage>
</organism>
<feature type="transmembrane region" description="Helical" evidence="1">
    <location>
        <begin position="23"/>
        <end position="41"/>
    </location>
</feature>
<protein>
    <recommendedName>
        <fullName evidence="4">Sulfite exporter TauE/SafE family protein</fullName>
    </recommendedName>
</protein>
<accession>A0A1H4M8V5</accession>
<evidence type="ECO:0000313" key="2">
    <source>
        <dbReference type="EMBL" id="SEB79466.1"/>
    </source>
</evidence>
<proteinExistence type="predicted"/>
<evidence type="ECO:0000313" key="3">
    <source>
        <dbReference type="Proteomes" id="UP000182375"/>
    </source>
</evidence>
<keyword evidence="1" id="KW-0472">Membrane</keyword>
<keyword evidence="1" id="KW-0812">Transmembrane</keyword>
<gene>
    <name evidence="2" type="ORF">SAMN04490357_0408</name>
</gene>
<dbReference type="AlphaFoldDB" id="A0A1H4M8V5"/>
<sequence>MAVCNITGAALGARTAIKRGSGFIRGVLLVVVMALVVKLAVDQFG</sequence>